<proteinExistence type="predicted"/>
<dbReference type="RefSeq" id="WP_221004874.1">
    <property type="nucleotide sequence ID" value="NZ_CP081150.1"/>
</dbReference>
<evidence type="ECO:0000313" key="1">
    <source>
        <dbReference type="EMBL" id="QZA76468.1"/>
    </source>
</evidence>
<keyword evidence="2" id="KW-1185">Reference proteome</keyword>
<dbReference type="InterPro" id="IPR020518">
    <property type="entry name" value="Tscrpt_reg_PrtN"/>
</dbReference>
<gene>
    <name evidence="1" type="ORF">K4H28_08905</name>
</gene>
<protein>
    <submittedName>
        <fullName evidence="1">Pyocin activator PrtN family protein</fullName>
    </submittedName>
</protein>
<organism evidence="1 2">
    <name type="scientific">Deefgea tanakiae</name>
    <dbReference type="NCBI Taxonomy" id="2865840"/>
    <lineage>
        <taxon>Bacteria</taxon>
        <taxon>Pseudomonadati</taxon>
        <taxon>Pseudomonadota</taxon>
        <taxon>Betaproteobacteria</taxon>
        <taxon>Neisseriales</taxon>
        <taxon>Chitinibacteraceae</taxon>
        <taxon>Deefgea</taxon>
    </lineage>
</organism>
<evidence type="ECO:0000313" key="2">
    <source>
        <dbReference type="Proteomes" id="UP000825679"/>
    </source>
</evidence>
<accession>A0ABX8Z1L4</accession>
<dbReference type="Proteomes" id="UP000825679">
    <property type="component" value="Chromosome"/>
</dbReference>
<dbReference type="Pfam" id="PF11112">
    <property type="entry name" value="PyocinActivator"/>
    <property type="match status" value="1"/>
</dbReference>
<reference evidence="1 2" key="1">
    <citation type="submission" date="2021-08" db="EMBL/GenBank/DDBJ databases">
        <title>complete genome sequencing of Deefgea sp. D25.</title>
        <authorList>
            <person name="Bae J.-W."/>
            <person name="Gim D.-H."/>
        </authorList>
    </citation>
    <scope>NUCLEOTIDE SEQUENCE [LARGE SCALE GENOMIC DNA]</scope>
    <source>
        <strain evidence="1 2">D25</strain>
    </source>
</reference>
<dbReference type="EMBL" id="CP081150">
    <property type="protein sequence ID" value="QZA76468.1"/>
    <property type="molecule type" value="Genomic_DNA"/>
</dbReference>
<name>A0ABX8Z1L4_9NEIS</name>
<sequence length="83" mass="9260">MSADGSKKHRRQQACYQKPLIPLETVGADYLGLGKVNEQAARNPFPAIRLTDSAKAPRFVRIEDLAKGSTNKPSRHSWQRSLV</sequence>